<feature type="region of interest" description="Disordered" evidence="1">
    <location>
        <begin position="259"/>
        <end position="281"/>
    </location>
</feature>
<name>A0A401PLU3_SCYTO</name>
<proteinExistence type="predicted"/>
<comment type="caution">
    <text evidence="2">The sequence shown here is derived from an EMBL/GenBank/DDBJ whole genome shotgun (WGS) entry which is preliminary data.</text>
</comment>
<dbReference type="EMBL" id="BFAA01000857">
    <property type="protein sequence ID" value="GCB74114.1"/>
    <property type="molecule type" value="Genomic_DNA"/>
</dbReference>
<dbReference type="PANTHER" id="PTHR35354">
    <property type="entry name" value="RGD1561648"/>
    <property type="match status" value="1"/>
</dbReference>
<dbReference type="InterPro" id="IPR027878">
    <property type="entry name" value="DUF4551"/>
</dbReference>
<gene>
    <name evidence="2" type="ORF">scyTo_0003201</name>
</gene>
<dbReference type="Pfam" id="PF15087">
    <property type="entry name" value="DUF4551"/>
    <property type="match status" value="1"/>
</dbReference>
<evidence type="ECO:0000313" key="3">
    <source>
        <dbReference type="Proteomes" id="UP000288216"/>
    </source>
</evidence>
<dbReference type="Proteomes" id="UP000288216">
    <property type="component" value="Unassembled WGS sequence"/>
</dbReference>
<dbReference type="OrthoDB" id="6022562at2759"/>
<organism evidence="2 3">
    <name type="scientific">Scyliorhinus torazame</name>
    <name type="common">Cloudy catshark</name>
    <name type="synonym">Catulus torazame</name>
    <dbReference type="NCBI Taxonomy" id="75743"/>
    <lineage>
        <taxon>Eukaryota</taxon>
        <taxon>Metazoa</taxon>
        <taxon>Chordata</taxon>
        <taxon>Craniata</taxon>
        <taxon>Vertebrata</taxon>
        <taxon>Chondrichthyes</taxon>
        <taxon>Elasmobranchii</taxon>
        <taxon>Galeomorphii</taxon>
        <taxon>Galeoidea</taxon>
        <taxon>Carcharhiniformes</taxon>
        <taxon>Scyliorhinidae</taxon>
        <taxon>Scyliorhinus</taxon>
    </lineage>
</organism>
<dbReference type="AlphaFoldDB" id="A0A401PLU3"/>
<dbReference type="OMA" id="LFWRSSE"/>
<reference evidence="2 3" key="1">
    <citation type="journal article" date="2018" name="Nat. Ecol. Evol.">
        <title>Shark genomes provide insights into elasmobranch evolution and the origin of vertebrates.</title>
        <authorList>
            <person name="Hara Y"/>
            <person name="Yamaguchi K"/>
            <person name="Onimaru K"/>
            <person name="Kadota M"/>
            <person name="Koyanagi M"/>
            <person name="Keeley SD"/>
            <person name="Tatsumi K"/>
            <person name="Tanaka K"/>
            <person name="Motone F"/>
            <person name="Kageyama Y"/>
            <person name="Nozu R"/>
            <person name="Adachi N"/>
            <person name="Nishimura O"/>
            <person name="Nakagawa R"/>
            <person name="Tanegashima C"/>
            <person name="Kiyatake I"/>
            <person name="Matsumoto R"/>
            <person name="Murakumo K"/>
            <person name="Nishida K"/>
            <person name="Terakita A"/>
            <person name="Kuratani S"/>
            <person name="Sato K"/>
            <person name="Hyodo S Kuraku.S."/>
        </authorList>
    </citation>
    <scope>NUCLEOTIDE SEQUENCE [LARGE SCALE GENOMIC DNA]</scope>
</reference>
<evidence type="ECO:0000256" key="1">
    <source>
        <dbReference type="SAM" id="MobiDB-lite"/>
    </source>
</evidence>
<accession>A0A401PLU3</accession>
<feature type="region of interest" description="Disordered" evidence="1">
    <location>
        <begin position="213"/>
        <end position="233"/>
    </location>
</feature>
<protein>
    <submittedName>
        <fullName evidence="2">Uncharacterized protein</fullName>
    </submittedName>
</protein>
<keyword evidence="3" id="KW-1185">Reference proteome</keyword>
<evidence type="ECO:0000313" key="2">
    <source>
        <dbReference type="EMBL" id="GCB74114.1"/>
    </source>
</evidence>
<dbReference type="PANTHER" id="PTHR35354:SF1">
    <property type="entry name" value="RGD1561648"/>
    <property type="match status" value="1"/>
</dbReference>
<sequence>MARSELDIFPPKRQDKLDFFLKRHLEESVFNKIRMYEACIVVSERKQKKAFEYVILTDECIYLTQNPPKTIHEAVHLNDVVAIELVDDYPDFLSGQDRESAQHVRIVYISGTEKKHHKIQVSRNKYLPALISGRRKFDVLSQEEVVVSSNIQEGIRTSDIPNTKQYRALNEFSLRELAAESGEPHSTLEQSATIPTSALKNLKLSDQLNAECSLSTPPNARPLPVPPKETTTTIPALRTSSYSSVSMEQLAPSPYIWHRNSKEHRSDSSNAAPESDKRITGQFKQQESELHLYIISMSSLIFLHLKSAWNNYMIQSTLMQDPAYARVSAPLSPARGPKSHSSEEINKLFSQLSAELLHGNNLLERSFSLVQELKTAARRNFTIKKLFWKSNDLYPFLISKLQEHLPKFENPSTQQDERKMADDLQFCILIVETLGVMFRETETEPKRLTLLNTKRDMSVMNLLKILLNGPQILNPSHAVGINMPAAYEISASFQDVELQKLQLEYGVAVTAVVYEIFLITHQGNWGSASGNLMTVGQLMAALQKLPSMLTFIDHMMKHIIKMVLPPVHIMSPTQALLLFQQFYILNTCIQYGSNLAEHIRNKYSEEFRYYIQSATVEAMLPDHYAVAQPAIRLLRQVLNFILQKLV</sequence>